<dbReference type="GO" id="GO:0031177">
    <property type="term" value="F:phosphopantetheine binding"/>
    <property type="evidence" value="ECO:0007669"/>
    <property type="project" value="InterPro"/>
</dbReference>
<dbReference type="InterPro" id="IPR009081">
    <property type="entry name" value="PP-bd_ACP"/>
</dbReference>
<feature type="region of interest" description="Disordered" evidence="5">
    <location>
        <begin position="1297"/>
        <end position="1316"/>
    </location>
</feature>
<dbReference type="InterPro" id="IPR000873">
    <property type="entry name" value="AMP-dep_synth/lig_dom"/>
</dbReference>
<dbReference type="SUPFAM" id="SSF52777">
    <property type="entry name" value="CoA-dependent acyltransferases"/>
    <property type="match status" value="3"/>
</dbReference>
<dbReference type="NCBIfam" id="TIGR01733">
    <property type="entry name" value="AA-adenyl-dom"/>
    <property type="match status" value="1"/>
</dbReference>
<dbReference type="Gene3D" id="1.10.1200.10">
    <property type="entry name" value="ACP-like"/>
    <property type="match status" value="4"/>
</dbReference>
<feature type="domain" description="Carrier" evidence="6">
    <location>
        <begin position="819"/>
        <end position="895"/>
    </location>
</feature>
<reference evidence="7" key="1">
    <citation type="submission" date="2017-01" db="EMBL/GenBank/DDBJ databases">
        <authorList>
            <person name="Mah S.A."/>
            <person name="Swanson W.J."/>
            <person name="Moy G.W."/>
            <person name="Vacquier V.D."/>
        </authorList>
    </citation>
    <scope>NUCLEOTIDE SEQUENCE</scope>
    <source>
        <strain evidence="7">CX-3</strain>
    </source>
</reference>
<evidence type="ECO:0000256" key="1">
    <source>
        <dbReference type="ARBA" id="ARBA00022450"/>
    </source>
</evidence>
<accession>A0A1W6BS39</accession>
<dbReference type="Pfam" id="PF00550">
    <property type="entry name" value="PP-binding"/>
    <property type="match status" value="4"/>
</dbReference>
<dbReference type="InterPro" id="IPR020845">
    <property type="entry name" value="AMP-binding_CS"/>
</dbReference>
<proteinExistence type="inferred from homology"/>
<dbReference type="PROSITE" id="PS00012">
    <property type="entry name" value="PHOSPHOPANTETHEINE"/>
    <property type="match status" value="4"/>
</dbReference>
<dbReference type="InterPro" id="IPR036736">
    <property type="entry name" value="ACP-like_sf"/>
</dbReference>
<dbReference type="PROSITE" id="PS00455">
    <property type="entry name" value="AMP_BINDING"/>
    <property type="match status" value="1"/>
</dbReference>
<evidence type="ECO:0000313" key="7">
    <source>
        <dbReference type="EMBL" id="ARJ54907.1"/>
    </source>
</evidence>
<dbReference type="GO" id="GO:0016874">
    <property type="term" value="F:ligase activity"/>
    <property type="evidence" value="ECO:0007669"/>
    <property type="project" value="UniProtKB-KW"/>
</dbReference>
<feature type="domain" description="Carrier" evidence="6">
    <location>
        <begin position="1065"/>
        <end position="1141"/>
    </location>
</feature>
<evidence type="ECO:0000256" key="5">
    <source>
        <dbReference type="SAM" id="MobiDB-lite"/>
    </source>
</evidence>
<dbReference type="FunFam" id="3.40.50.12780:FF:000014">
    <property type="entry name" value="Nonribosomal peptide synthetase 1"/>
    <property type="match status" value="1"/>
</dbReference>
<dbReference type="Gene3D" id="3.30.300.30">
    <property type="match status" value="1"/>
</dbReference>
<keyword evidence="3" id="KW-0436">Ligase</keyword>
<name>A0A1W6BS39_COCLU</name>
<dbReference type="InterPro" id="IPR045851">
    <property type="entry name" value="AMP-bd_C_sf"/>
</dbReference>
<protein>
    <submittedName>
        <fullName evidence="7">Nonribosomal peptide synthetase 1</fullName>
    </submittedName>
</protein>
<dbReference type="FunFam" id="1.10.1200.10:FF:000005">
    <property type="entry name" value="Nonribosomal peptide synthetase 1"/>
    <property type="match status" value="4"/>
</dbReference>
<dbReference type="GO" id="GO:0005737">
    <property type="term" value="C:cytoplasm"/>
    <property type="evidence" value="ECO:0007669"/>
    <property type="project" value="TreeGrafter"/>
</dbReference>
<dbReference type="InterPro" id="IPR001242">
    <property type="entry name" value="Condensation_dom"/>
</dbReference>
<dbReference type="InterPro" id="IPR042099">
    <property type="entry name" value="ANL_N_sf"/>
</dbReference>
<evidence type="ECO:0000256" key="3">
    <source>
        <dbReference type="ARBA" id="ARBA00022598"/>
    </source>
</evidence>
<comment type="similarity">
    <text evidence="4">Belongs to the NRP synthetase family.</text>
</comment>
<sequence>MGEIKEEPPSINAQDLEKIWAANKKIFPAAVNRCVHQLFVEQAKARPSAPALCAWDGDMTYGELDKQSTRLASYLVSLGVRAEVMVPLCFEKSMWTVVAMLAVLKAGGAFVPLDPDHPASRHEEIFKQTEAKVVLTSVQHATLWSDSARRVVSVGETFVSQLSSVRDMDEATVHPSNAAYVMFTSGSTGIPKGVVLEHHAVSTSCLNHGKAIGVRPDTRALQFATYTFDACIAEIITPLVHGSCICIPFEDDRHNALLEVINTMNVNWAQLTPTVARLLDPQKTPSIKTLVLGGERVNSIDWERWGDGVEQINAYGPTECAVWCTSHTNSSAEGYKPGIIGRPIASVSWVVDPDDHNKLAPLGAIGELLVEGPIQARGYLKDAVKTEAAFINNPPWLVTGSEGYAGRRGRLYKTGDLVYYDADGNLVYVGRKDSQVKVRGQRVELSEIEYQLHECMPEVKRMAVEVISPAGDKDKAMVAVFLELNEEARGIQLVSTSSESNSTVRLVYAEDTDVELAQRLPSYMVPQVYFAIAQLPTTTSTKIDRRQLREIGASFSAQQLAEMRTRSQGPKRAPETQAERTMQQLWAQVLGIEASRIGLDDSFFRLGGDSITAMKLVAMAREKEIGLTVANIFQYPKLADLAALATQSAPILSGDIAPFSLLGPSIDAEQVRKEAAAVCGIDPSLIEDIYPCSPLQEGMLSLTQKRAGDYTMQCVLELRVDVDEDAFRAAWEEVAQSLPILRTRILQHSSRLVYAEDTDVELAQRLPSYMVPQVYFAIAQLPTTTSTKIDRRQLREIGASFSAQQLAEMRTRSQGPKRAPETQAERTMQQLWAQVLGIEASRIGLDDSFFRLGGDSITAMKLVAMAREKEIGLTVANIFQYPKLADLAALATQSAPILSGDIAPFSLLGPSIDAEQVRKEAAAVCGIDPSLIEDIYPCSPLQEGMLSLTQKRAGDYTMQCVLELRVDVDEDAFRAAWEEVAQSLPILRTRILQHSSRLVYAEDTDVELAQRLPSYMVPQVYFAIAQLPTTTSTKIDRRQLREIGASFSAQQLAEMRTRSQGPKRAPETQAERTMQQLWAQVLGIEASRIGLDDSFFRLGGDSITAMKLVAMAREKEIGLTVANIFQYPKLADLAALATQSAPILSGDIAPFSLLGPSIDAEQVRKEAAAVCGIDPSLIEDIYPCSPLQEGMLSLTQKRAGDYTMQCVLELRVDVDEDAFRAAWEEVAQSLPILRTRILQHSSRLVYAEDTDVELAQRLPSYMVPQVYFAIAQLPTTTSTKIDRRQLREIGASFSAQQLAEMRTRSQGPKRAPETQAERTMQQLWAQVLGIEASRIGLDDSFFRLGGDSITAMKLVAMAREKEIGLTVRRHVCSTELSERQSSQRIWAD</sequence>
<dbReference type="InterPro" id="IPR020806">
    <property type="entry name" value="PKS_PP-bd"/>
</dbReference>
<evidence type="ECO:0000259" key="6">
    <source>
        <dbReference type="PROSITE" id="PS50075"/>
    </source>
</evidence>
<dbReference type="InterPro" id="IPR023213">
    <property type="entry name" value="CAT-like_dom_sf"/>
</dbReference>
<feature type="domain" description="Carrier" evidence="6">
    <location>
        <begin position="1311"/>
        <end position="1388"/>
    </location>
</feature>
<dbReference type="SUPFAM" id="SSF56801">
    <property type="entry name" value="Acetyl-CoA synthetase-like"/>
    <property type="match status" value="4"/>
</dbReference>
<keyword evidence="1" id="KW-0596">Phosphopantetheine</keyword>
<evidence type="ECO:0000256" key="4">
    <source>
        <dbReference type="ARBA" id="ARBA00029454"/>
    </source>
</evidence>
<feature type="domain" description="Carrier" evidence="6">
    <location>
        <begin position="573"/>
        <end position="649"/>
    </location>
</feature>
<dbReference type="Pfam" id="PF00501">
    <property type="entry name" value="AMP-binding"/>
    <property type="match status" value="1"/>
</dbReference>
<dbReference type="SMART" id="SM00823">
    <property type="entry name" value="PKS_PP"/>
    <property type="match status" value="4"/>
</dbReference>
<dbReference type="FunFam" id="3.40.50.980:FF:000001">
    <property type="entry name" value="Non-ribosomal peptide synthetase"/>
    <property type="match status" value="1"/>
</dbReference>
<dbReference type="Pfam" id="PF00668">
    <property type="entry name" value="Condensation"/>
    <property type="match status" value="3"/>
</dbReference>
<dbReference type="EMBL" id="KY471557">
    <property type="protein sequence ID" value="ARJ54907.1"/>
    <property type="molecule type" value="Genomic_DNA"/>
</dbReference>
<dbReference type="Gene3D" id="3.40.50.12780">
    <property type="entry name" value="N-terminal domain of ligase-like"/>
    <property type="match status" value="1"/>
</dbReference>
<dbReference type="SUPFAM" id="SSF47336">
    <property type="entry name" value="ACP-like"/>
    <property type="match status" value="4"/>
</dbReference>
<dbReference type="InterPro" id="IPR006162">
    <property type="entry name" value="Ppantetheine_attach_site"/>
</dbReference>
<gene>
    <name evidence="7" type="primary">NPS1</name>
</gene>
<dbReference type="CDD" id="cd05918">
    <property type="entry name" value="A_NRPS_SidN3_like"/>
    <property type="match status" value="1"/>
</dbReference>
<organism evidence="7">
    <name type="scientific">Cochliobolus lunatus</name>
    <name type="common">Filamentous fungus</name>
    <name type="synonym">Curvularia lunata</name>
    <dbReference type="NCBI Taxonomy" id="5503"/>
    <lineage>
        <taxon>Eukaryota</taxon>
        <taxon>Fungi</taxon>
        <taxon>Dikarya</taxon>
        <taxon>Ascomycota</taxon>
        <taxon>Pezizomycotina</taxon>
        <taxon>Dothideomycetes</taxon>
        <taxon>Pleosporomycetidae</taxon>
        <taxon>Pleosporales</taxon>
        <taxon>Pleosporineae</taxon>
        <taxon>Pleosporaceae</taxon>
        <taxon>Curvularia</taxon>
    </lineage>
</organism>
<dbReference type="Gene3D" id="3.30.559.10">
    <property type="entry name" value="Chloramphenicol acetyltransferase-like domain"/>
    <property type="match status" value="3"/>
</dbReference>
<dbReference type="InterPro" id="IPR010071">
    <property type="entry name" value="AA_adenyl_dom"/>
</dbReference>
<dbReference type="GO" id="GO:0043041">
    <property type="term" value="P:amino acid activation for nonribosomal peptide biosynthetic process"/>
    <property type="evidence" value="ECO:0007669"/>
    <property type="project" value="TreeGrafter"/>
</dbReference>
<evidence type="ECO:0000256" key="2">
    <source>
        <dbReference type="ARBA" id="ARBA00022553"/>
    </source>
</evidence>
<dbReference type="PANTHER" id="PTHR45527">
    <property type="entry name" value="NONRIBOSOMAL PEPTIDE SYNTHETASE"/>
    <property type="match status" value="1"/>
</dbReference>
<dbReference type="FunFam" id="3.30.300.30:FF:000015">
    <property type="entry name" value="Nonribosomal peptide synthase SidD"/>
    <property type="match status" value="1"/>
</dbReference>
<dbReference type="PANTHER" id="PTHR45527:SF1">
    <property type="entry name" value="FATTY ACID SYNTHASE"/>
    <property type="match status" value="1"/>
</dbReference>
<dbReference type="PROSITE" id="PS50075">
    <property type="entry name" value="CARRIER"/>
    <property type="match status" value="4"/>
</dbReference>
<keyword evidence="2" id="KW-0597">Phosphoprotein</keyword>
<dbReference type="GO" id="GO:0044550">
    <property type="term" value="P:secondary metabolite biosynthetic process"/>
    <property type="evidence" value="ECO:0007669"/>
    <property type="project" value="TreeGrafter"/>
</dbReference>